<dbReference type="Proteomes" id="UP000183832">
    <property type="component" value="Unassembled WGS sequence"/>
</dbReference>
<dbReference type="EMBL" id="CVRI01000054">
    <property type="protein sequence ID" value="CRL00454.1"/>
    <property type="molecule type" value="Genomic_DNA"/>
</dbReference>
<accession>A0A1J1IMY9</accession>
<protein>
    <submittedName>
        <fullName evidence="1">CLUMA_CG013717, isoform A</fullName>
    </submittedName>
</protein>
<reference evidence="1 2" key="1">
    <citation type="submission" date="2015-04" db="EMBL/GenBank/DDBJ databases">
        <authorList>
            <person name="Syromyatnikov M.Y."/>
            <person name="Popov V.N."/>
        </authorList>
    </citation>
    <scope>NUCLEOTIDE SEQUENCE [LARGE SCALE GENOMIC DNA]</scope>
</reference>
<dbReference type="AlphaFoldDB" id="A0A1J1IMY9"/>
<evidence type="ECO:0000313" key="1">
    <source>
        <dbReference type="EMBL" id="CRL00454.1"/>
    </source>
</evidence>
<name>A0A1J1IMY9_9DIPT</name>
<gene>
    <name evidence="1" type="ORF">CLUMA_CG013717</name>
</gene>
<keyword evidence="2" id="KW-1185">Reference proteome</keyword>
<proteinExistence type="predicted"/>
<organism evidence="1 2">
    <name type="scientific">Clunio marinus</name>
    <dbReference type="NCBI Taxonomy" id="568069"/>
    <lineage>
        <taxon>Eukaryota</taxon>
        <taxon>Metazoa</taxon>
        <taxon>Ecdysozoa</taxon>
        <taxon>Arthropoda</taxon>
        <taxon>Hexapoda</taxon>
        <taxon>Insecta</taxon>
        <taxon>Pterygota</taxon>
        <taxon>Neoptera</taxon>
        <taxon>Endopterygota</taxon>
        <taxon>Diptera</taxon>
        <taxon>Nematocera</taxon>
        <taxon>Chironomoidea</taxon>
        <taxon>Chironomidae</taxon>
        <taxon>Clunio</taxon>
    </lineage>
</organism>
<sequence>MHKHLSRQTFPFHTLQSNESLTVHKQVFEADKANIESNFSKHYIDFLIVVCFKFSWKTLKTNMQNLTKKNKKSSQYLP</sequence>
<evidence type="ECO:0000313" key="2">
    <source>
        <dbReference type="Proteomes" id="UP000183832"/>
    </source>
</evidence>